<accession>A0A430FM31</accession>
<organism evidence="2 3">
    <name type="scientific">Bifidobacterium goeldii</name>
    <dbReference type="NCBI Taxonomy" id="2306975"/>
    <lineage>
        <taxon>Bacteria</taxon>
        <taxon>Bacillati</taxon>
        <taxon>Actinomycetota</taxon>
        <taxon>Actinomycetes</taxon>
        <taxon>Bifidobacteriales</taxon>
        <taxon>Bifidobacteriaceae</taxon>
        <taxon>Bifidobacterium</taxon>
    </lineage>
</organism>
<evidence type="ECO:0000313" key="2">
    <source>
        <dbReference type="EMBL" id="RSX53964.1"/>
    </source>
</evidence>
<evidence type="ECO:0000256" key="1">
    <source>
        <dbReference type="SAM" id="Coils"/>
    </source>
</evidence>
<proteinExistence type="predicted"/>
<keyword evidence="3" id="KW-1185">Reference proteome</keyword>
<dbReference type="AlphaFoldDB" id="A0A430FM31"/>
<gene>
    <name evidence="2" type="ORF">D2E25_0270</name>
</gene>
<dbReference type="RefSeq" id="WP_125979261.1">
    <property type="nucleotide sequence ID" value="NZ_QXGL01000001.1"/>
</dbReference>
<protein>
    <submittedName>
        <fullName evidence="2">Uncharacterized protein</fullName>
    </submittedName>
</protein>
<dbReference type="Proteomes" id="UP000287533">
    <property type="component" value="Unassembled WGS sequence"/>
</dbReference>
<reference evidence="2 3" key="1">
    <citation type="submission" date="2018-09" db="EMBL/GenBank/DDBJ databases">
        <title>Characterization of the phylogenetic diversity of five novel species belonging to the genus Bifidobacterium.</title>
        <authorList>
            <person name="Lugli G.A."/>
            <person name="Duranti S."/>
            <person name="Milani C."/>
        </authorList>
    </citation>
    <scope>NUCLEOTIDE SEQUENCE [LARGE SCALE GENOMIC DNA]</scope>
    <source>
        <strain evidence="2 3">2034B</strain>
    </source>
</reference>
<feature type="coiled-coil region" evidence="1">
    <location>
        <begin position="56"/>
        <end position="83"/>
    </location>
</feature>
<evidence type="ECO:0000313" key="3">
    <source>
        <dbReference type="Proteomes" id="UP000287533"/>
    </source>
</evidence>
<keyword evidence="1" id="KW-0175">Coiled coil</keyword>
<dbReference type="EMBL" id="QXGL01000001">
    <property type="protein sequence ID" value="RSX53964.1"/>
    <property type="molecule type" value="Genomic_DNA"/>
</dbReference>
<comment type="caution">
    <text evidence="2">The sequence shown here is derived from an EMBL/GenBank/DDBJ whole genome shotgun (WGS) entry which is preliminary data.</text>
</comment>
<name>A0A430FM31_9BIFI</name>
<sequence>MITSDEISSILSRTFNTFDLGISEDLYVFKSDDFFALCKEIIGKISELSREDSQKDSDQEKRLDDFEQHIANLQDRVWNLEKKVGRSR</sequence>